<dbReference type="EMBL" id="PKPP01013584">
    <property type="protein sequence ID" value="PWA40725.1"/>
    <property type="molecule type" value="Genomic_DNA"/>
</dbReference>
<evidence type="ECO:0000259" key="1">
    <source>
        <dbReference type="Pfam" id="PF21889"/>
    </source>
</evidence>
<dbReference type="STRING" id="35608.A0A2U1KVE4"/>
<proteinExistence type="predicted"/>
<dbReference type="OrthoDB" id="1602884at2759"/>
<evidence type="ECO:0000313" key="2">
    <source>
        <dbReference type="EMBL" id="PWA40725.1"/>
    </source>
</evidence>
<dbReference type="InterPro" id="IPR054080">
    <property type="entry name" value="TPR1-like_2nd"/>
</dbReference>
<evidence type="ECO:0000313" key="3">
    <source>
        <dbReference type="Proteomes" id="UP000245207"/>
    </source>
</evidence>
<keyword evidence="3" id="KW-1185">Reference proteome</keyword>
<feature type="domain" description="TPR1-like CTLH-containing" evidence="1">
    <location>
        <begin position="162"/>
        <end position="201"/>
    </location>
</feature>
<dbReference type="AlphaFoldDB" id="A0A2U1KVE4"/>
<gene>
    <name evidence="2" type="ORF">CTI12_AA560660</name>
</gene>
<feature type="domain" description="TPR1-like CTLH-containing" evidence="1">
    <location>
        <begin position="44"/>
        <end position="151"/>
    </location>
</feature>
<comment type="caution">
    <text evidence="2">The sequence shown here is derived from an EMBL/GenBank/DDBJ whole genome shotgun (WGS) entry which is preliminary data.</text>
</comment>
<dbReference type="GO" id="GO:0006355">
    <property type="term" value="P:regulation of DNA-templated transcription"/>
    <property type="evidence" value="ECO:0007669"/>
    <property type="project" value="InterPro"/>
</dbReference>
<name>A0A2U1KVE4_ARTAN</name>
<dbReference type="InterPro" id="IPR027728">
    <property type="entry name" value="Topless_fam"/>
</dbReference>
<sequence length="285" mass="32331">MRRLVISEKSSPSDGLKTLSSSLRMSKALARSFRLESESGAFCNVNYIKELVFKGDWDNLEKYLAGFIRVGDNHYSVKMLSEFLKQKYLEALDNWLDFLVVFMLIVGYANERAKALNILNEELKVLKPFDGELFLDMTNLLMIENIRYSLNIYAFLYHYRKISVFWENAQLSTYTDDVTARGVLASELKKLIEMNPELRHKCQLPTHQLCQNPNSDPYITSILVDHSCGPQNAAQGQLHVANEFSSIRRSGGLQLANNVNEVDGSVSLMNVEAQAECSQGVCHQS</sequence>
<dbReference type="PANTHER" id="PTHR44083:SF48">
    <property type="entry name" value="TOPLESS-RELATED PROTEIN 4"/>
    <property type="match status" value="1"/>
</dbReference>
<dbReference type="Proteomes" id="UP000245207">
    <property type="component" value="Unassembled WGS sequence"/>
</dbReference>
<protein>
    <submittedName>
        <fullName evidence="2">CTLH, C-terminal LisH motif-containing protein</fullName>
    </submittedName>
</protein>
<organism evidence="2 3">
    <name type="scientific">Artemisia annua</name>
    <name type="common">Sweet wormwood</name>
    <dbReference type="NCBI Taxonomy" id="35608"/>
    <lineage>
        <taxon>Eukaryota</taxon>
        <taxon>Viridiplantae</taxon>
        <taxon>Streptophyta</taxon>
        <taxon>Embryophyta</taxon>
        <taxon>Tracheophyta</taxon>
        <taxon>Spermatophyta</taxon>
        <taxon>Magnoliopsida</taxon>
        <taxon>eudicotyledons</taxon>
        <taxon>Gunneridae</taxon>
        <taxon>Pentapetalae</taxon>
        <taxon>asterids</taxon>
        <taxon>campanulids</taxon>
        <taxon>Asterales</taxon>
        <taxon>Asteraceae</taxon>
        <taxon>Asteroideae</taxon>
        <taxon>Anthemideae</taxon>
        <taxon>Artemisiinae</taxon>
        <taxon>Artemisia</taxon>
    </lineage>
</organism>
<reference evidence="2 3" key="1">
    <citation type="journal article" date="2018" name="Mol. Plant">
        <title>The genome of Artemisia annua provides insight into the evolution of Asteraceae family and artemisinin biosynthesis.</title>
        <authorList>
            <person name="Shen Q."/>
            <person name="Zhang L."/>
            <person name="Liao Z."/>
            <person name="Wang S."/>
            <person name="Yan T."/>
            <person name="Shi P."/>
            <person name="Liu M."/>
            <person name="Fu X."/>
            <person name="Pan Q."/>
            <person name="Wang Y."/>
            <person name="Lv Z."/>
            <person name="Lu X."/>
            <person name="Zhang F."/>
            <person name="Jiang W."/>
            <person name="Ma Y."/>
            <person name="Chen M."/>
            <person name="Hao X."/>
            <person name="Li L."/>
            <person name="Tang Y."/>
            <person name="Lv G."/>
            <person name="Zhou Y."/>
            <person name="Sun X."/>
            <person name="Brodelius P.E."/>
            <person name="Rose J.K.C."/>
            <person name="Tang K."/>
        </authorList>
    </citation>
    <scope>NUCLEOTIDE SEQUENCE [LARGE SCALE GENOMIC DNA]</scope>
    <source>
        <strain evidence="3">cv. Huhao1</strain>
        <tissue evidence="2">Leaf</tissue>
    </source>
</reference>
<dbReference type="PANTHER" id="PTHR44083">
    <property type="entry name" value="TOPLESS-RELATED PROTEIN 1-RELATED"/>
    <property type="match status" value="1"/>
</dbReference>
<dbReference type="Pfam" id="PF21889">
    <property type="entry name" value="TPR1-like_2nd"/>
    <property type="match status" value="2"/>
</dbReference>
<accession>A0A2U1KVE4</accession>